<dbReference type="AlphaFoldDB" id="A0A016TEZ6"/>
<sequence length="83" mass="9085">MPLELRSASALIPRMSEDSKLVLAIRVGRCLVMTGCVSTGELTCAMHNMRDGSVLAKSKSIVKKRRGMGQPKKWSLLLPKKTS</sequence>
<evidence type="ECO:0000313" key="1">
    <source>
        <dbReference type="EMBL" id="EYC01252.1"/>
    </source>
</evidence>
<comment type="caution">
    <text evidence="1">The sequence shown here is derived from an EMBL/GenBank/DDBJ whole genome shotgun (WGS) entry which is preliminary data.</text>
</comment>
<dbReference type="EMBL" id="JARK01001445">
    <property type="protein sequence ID" value="EYC01252.1"/>
    <property type="molecule type" value="Genomic_DNA"/>
</dbReference>
<proteinExistence type="predicted"/>
<organism evidence="1 2">
    <name type="scientific">Ancylostoma ceylanicum</name>
    <dbReference type="NCBI Taxonomy" id="53326"/>
    <lineage>
        <taxon>Eukaryota</taxon>
        <taxon>Metazoa</taxon>
        <taxon>Ecdysozoa</taxon>
        <taxon>Nematoda</taxon>
        <taxon>Chromadorea</taxon>
        <taxon>Rhabditida</taxon>
        <taxon>Rhabditina</taxon>
        <taxon>Rhabditomorpha</taxon>
        <taxon>Strongyloidea</taxon>
        <taxon>Ancylostomatidae</taxon>
        <taxon>Ancylostomatinae</taxon>
        <taxon>Ancylostoma</taxon>
    </lineage>
</organism>
<dbReference type="Proteomes" id="UP000024635">
    <property type="component" value="Unassembled WGS sequence"/>
</dbReference>
<keyword evidence="2" id="KW-1185">Reference proteome</keyword>
<protein>
    <submittedName>
        <fullName evidence="1">Uncharacterized protein</fullName>
    </submittedName>
</protein>
<name>A0A016TEZ6_9BILA</name>
<reference evidence="2" key="1">
    <citation type="journal article" date="2015" name="Nat. Genet.">
        <title>The genome and transcriptome of the zoonotic hookworm Ancylostoma ceylanicum identify infection-specific gene families.</title>
        <authorList>
            <person name="Schwarz E.M."/>
            <person name="Hu Y."/>
            <person name="Antoshechkin I."/>
            <person name="Miller M.M."/>
            <person name="Sternberg P.W."/>
            <person name="Aroian R.V."/>
        </authorList>
    </citation>
    <scope>NUCLEOTIDE SEQUENCE</scope>
    <source>
        <strain evidence="2">HY135</strain>
    </source>
</reference>
<accession>A0A016TEZ6</accession>
<evidence type="ECO:0000313" key="2">
    <source>
        <dbReference type="Proteomes" id="UP000024635"/>
    </source>
</evidence>
<gene>
    <name evidence="1" type="primary">Acey_s0109.g95</name>
    <name evidence="1" type="ORF">Y032_0109g95</name>
</gene>